<dbReference type="Proteomes" id="UP000828390">
    <property type="component" value="Unassembled WGS sequence"/>
</dbReference>
<evidence type="ECO:0000313" key="2">
    <source>
        <dbReference type="Proteomes" id="UP000828390"/>
    </source>
</evidence>
<dbReference type="PANTHER" id="PTHR47773:SF1">
    <property type="entry name" value="C2H2-TYPE DOMAIN-CONTAINING PROTEIN"/>
    <property type="match status" value="1"/>
</dbReference>
<protein>
    <submittedName>
        <fullName evidence="1">Uncharacterized protein</fullName>
    </submittedName>
</protein>
<evidence type="ECO:0000313" key="1">
    <source>
        <dbReference type="EMBL" id="KAH3832027.1"/>
    </source>
</evidence>
<proteinExistence type="predicted"/>
<sequence>MNDCSLYLKSVTAKLISKTVFEELPKQSQLPTYQWFLRVYHQEVLSRAEEVKAALTSIFGRILKMDSTKKVTKKLAGEAARTAAWSTNVGNEHGQVLMSVMTSIEGCGLDDMVKERYSEADVLPPILLYTDCDCCGKSALIDIFRTAWPDLVVRLDVWHFMRRLAVGVTTDTHRLYATFMGQLSAAIFCWDKSDLNLLKEAKRQQLIQANITDPSDSDVSVRLDRKELSLHCRRMTRSTEVIRERIQAVLELFGGDSGRDTMGVPLFHERIWELWKQQQKHVECIQDPKGVQLYTQTGTLKKGGVVLPVYRCARGSTSLESFHLHLQRFIPGTSASASNFQTYLLEGLMRWNADRQIAATSTKKETVLYDSRLKTAANRLSQELFNKDIFPTFQPPNKYTGELIGIEYLYNQTGKPLGAKNPVNEVEPDDSLLDEGFEDSAAMDDNDPTIHIVDSFLPALSRERAQQIMQQNRPSQSEMSAKDVYGQQMYNVLAKLKAKPTTMSASLETTTAASMTRATAASVTTAAASTSSLSAVTTATSASAIAGSSQRVEDKAEDSIGPDRVAGYGHVMDLAEYLFHLKDKESKAITNAEADHIVKLWCKMSPYDQSPSKYKDRHQTQLIKGRFKATKTTRIQLVPGVQSVRRCALAPHLGPATWPDCNRYQEALLVKLCAAFPGSTTKDGVQQARWRTVLEKYNLIREMVFNSQRVIQNTRIQLSDINQRTLTAWFSARGKRRERTLLEQGLALQSVPLVAPESLPAPLKRPVSLEMGTTEPHKFPIQITTKGSLIHQVRRRILPLDEVNHEVPVPIAPAPFVRFVTAPAPDLALTSSISAPAESYLPYSTKHYRKRKLEAEQAGEFRRQYHKKLPYHSCNKCFEDRITGGHKQYYGNWWCPFKSSESYEEWIDALKLKGYGKKKPNEKS</sequence>
<reference evidence="1" key="2">
    <citation type="submission" date="2020-11" db="EMBL/GenBank/DDBJ databases">
        <authorList>
            <person name="McCartney M.A."/>
            <person name="Auch B."/>
            <person name="Kono T."/>
            <person name="Mallez S."/>
            <person name="Becker A."/>
            <person name="Gohl D.M."/>
            <person name="Silverstein K.A.T."/>
            <person name="Koren S."/>
            <person name="Bechman K.B."/>
            <person name="Herman A."/>
            <person name="Abrahante J.E."/>
            <person name="Garbe J."/>
        </authorList>
    </citation>
    <scope>NUCLEOTIDE SEQUENCE</scope>
    <source>
        <strain evidence="1">Duluth1</strain>
        <tissue evidence="1">Whole animal</tissue>
    </source>
</reference>
<comment type="caution">
    <text evidence="1">The sequence shown here is derived from an EMBL/GenBank/DDBJ whole genome shotgun (WGS) entry which is preliminary data.</text>
</comment>
<name>A0A9D4K322_DREPO</name>
<reference evidence="1" key="1">
    <citation type="journal article" date="2019" name="bioRxiv">
        <title>The Genome of the Zebra Mussel, Dreissena polymorpha: A Resource for Invasive Species Research.</title>
        <authorList>
            <person name="McCartney M.A."/>
            <person name="Auch B."/>
            <person name="Kono T."/>
            <person name="Mallez S."/>
            <person name="Zhang Y."/>
            <person name="Obille A."/>
            <person name="Becker A."/>
            <person name="Abrahante J.E."/>
            <person name="Garbe J."/>
            <person name="Badalamenti J.P."/>
            <person name="Herman A."/>
            <person name="Mangelson H."/>
            <person name="Liachko I."/>
            <person name="Sullivan S."/>
            <person name="Sone E.D."/>
            <person name="Koren S."/>
            <person name="Silverstein K.A.T."/>
            <person name="Beckman K.B."/>
            <person name="Gohl D.M."/>
        </authorList>
    </citation>
    <scope>NUCLEOTIDE SEQUENCE</scope>
    <source>
        <strain evidence="1">Duluth1</strain>
        <tissue evidence="1">Whole animal</tissue>
    </source>
</reference>
<organism evidence="1 2">
    <name type="scientific">Dreissena polymorpha</name>
    <name type="common">Zebra mussel</name>
    <name type="synonym">Mytilus polymorpha</name>
    <dbReference type="NCBI Taxonomy" id="45954"/>
    <lineage>
        <taxon>Eukaryota</taxon>
        <taxon>Metazoa</taxon>
        <taxon>Spiralia</taxon>
        <taxon>Lophotrochozoa</taxon>
        <taxon>Mollusca</taxon>
        <taxon>Bivalvia</taxon>
        <taxon>Autobranchia</taxon>
        <taxon>Heteroconchia</taxon>
        <taxon>Euheterodonta</taxon>
        <taxon>Imparidentia</taxon>
        <taxon>Neoheterodontei</taxon>
        <taxon>Myida</taxon>
        <taxon>Dreissenoidea</taxon>
        <taxon>Dreissenidae</taxon>
        <taxon>Dreissena</taxon>
    </lineage>
</organism>
<dbReference type="PANTHER" id="PTHR47773">
    <property type="entry name" value="SI:DKEY-9I5.2-RELATED"/>
    <property type="match status" value="1"/>
</dbReference>
<dbReference type="AlphaFoldDB" id="A0A9D4K322"/>
<dbReference type="OrthoDB" id="6150720at2759"/>
<keyword evidence="2" id="KW-1185">Reference proteome</keyword>
<accession>A0A9D4K322</accession>
<dbReference type="EMBL" id="JAIWYP010000004">
    <property type="protein sequence ID" value="KAH3832027.1"/>
    <property type="molecule type" value="Genomic_DNA"/>
</dbReference>
<gene>
    <name evidence="1" type="ORF">DPMN_105301</name>
</gene>